<evidence type="ECO:0000313" key="3">
    <source>
        <dbReference type="EMBL" id="KAL0479172.1"/>
    </source>
</evidence>
<keyword evidence="4" id="KW-1185">Reference proteome</keyword>
<evidence type="ECO:0000259" key="2">
    <source>
        <dbReference type="PROSITE" id="PS51011"/>
    </source>
</evidence>
<feature type="compositionally biased region" description="Low complexity" evidence="1">
    <location>
        <begin position="114"/>
        <end position="125"/>
    </location>
</feature>
<dbReference type="PROSITE" id="PS51011">
    <property type="entry name" value="ARID"/>
    <property type="match status" value="1"/>
</dbReference>
<evidence type="ECO:0000256" key="1">
    <source>
        <dbReference type="SAM" id="MobiDB-lite"/>
    </source>
</evidence>
<dbReference type="PANTHER" id="PTHR46691">
    <property type="entry name" value="HIGH MOBILITY GROUP B PROTEIN 9"/>
    <property type="match status" value="1"/>
</dbReference>
<feature type="region of interest" description="Disordered" evidence="1">
    <location>
        <begin position="104"/>
        <end position="147"/>
    </location>
</feature>
<dbReference type="Proteomes" id="UP001431209">
    <property type="component" value="Unassembled WGS sequence"/>
</dbReference>
<dbReference type="EMBL" id="JAOPGA020000506">
    <property type="protein sequence ID" value="KAL0479172.1"/>
    <property type="molecule type" value="Genomic_DNA"/>
</dbReference>
<dbReference type="Pfam" id="PF01388">
    <property type="entry name" value="ARID"/>
    <property type="match status" value="1"/>
</dbReference>
<evidence type="ECO:0000313" key="4">
    <source>
        <dbReference type="Proteomes" id="UP001431209"/>
    </source>
</evidence>
<dbReference type="SMART" id="SM00501">
    <property type="entry name" value="BRIGHT"/>
    <property type="match status" value="1"/>
</dbReference>
<sequence>METFDSLDDGDSVEKKKFLNDLVDFLRTRNTPLSRVPTLGHRELDLHKLYEEVTDRGGVQAVIDNKQWHNVVRALKLPSTCTNAAFALRVHYNKFLKDFEEQHFDGSKQPRIKPTSPRSSSPTASNDTINQLFEELTEEETKPVEPN</sequence>
<dbReference type="AlphaFoldDB" id="A0AAW2YPQ1"/>
<protein>
    <recommendedName>
        <fullName evidence="2">ARID domain-containing protein</fullName>
    </recommendedName>
</protein>
<dbReference type="SMART" id="SM01014">
    <property type="entry name" value="ARID"/>
    <property type="match status" value="1"/>
</dbReference>
<dbReference type="PANTHER" id="PTHR46691:SF1">
    <property type="entry name" value="AT-RICH INTERACTIVE DOMAIN-CONTAINING PROTEIN 2"/>
    <property type="match status" value="1"/>
</dbReference>
<feature type="domain" description="ARID" evidence="2">
    <location>
        <begin position="12"/>
        <end position="104"/>
    </location>
</feature>
<gene>
    <name evidence="3" type="ORF">AKO1_007993</name>
</gene>
<dbReference type="InterPro" id="IPR036431">
    <property type="entry name" value="ARID_dom_sf"/>
</dbReference>
<dbReference type="CDD" id="cd16100">
    <property type="entry name" value="ARID"/>
    <property type="match status" value="1"/>
</dbReference>
<proteinExistence type="predicted"/>
<dbReference type="InterPro" id="IPR001606">
    <property type="entry name" value="ARID_dom"/>
</dbReference>
<dbReference type="GO" id="GO:0003677">
    <property type="term" value="F:DNA binding"/>
    <property type="evidence" value="ECO:0007669"/>
    <property type="project" value="InterPro"/>
</dbReference>
<reference evidence="3 4" key="1">
    <citation type="submission" date="2024-03" db="EMBL/GenBank/DDBJ databases">
        <title>The Acrasis kona genome and developmental transcriptomes reveal deep origins of eukaryotic multicellular pathways.</title>
        <authorList>
            <person name="Sheikh S."/>
            <person name="Fu C.-J."/>
            <person name="Brown M.W."/>
            <person name="Baldauf S.L."/>
        </authorList>
    </citation>
    <scope>NUCLEOTIDE SEQUENCE [LARGE SCALE GENOMIC DNA]</scope>
    <source>
        <strain evidence="3 4">ATCC MYA-3509</strain>
    </source>
</reference>
<name>A0AAW2YPQ1_9EUKA</name>
<comment type="caution">
    <text evidence="3">The sequence shown here is derived from an EMBL/GenBank/DDBJ whole genome shotgun (WGS) entry which is preliminary data.</text>
</comment>
<organism evidence="3 4">
    <name type="scientific">Acrasis kona</name>
    <dbReference type="NCBI Taxonomy" id="1008807"/>
    <lineage>
        <taxon>Eukaryota</taxon>
        <taxon>Discoba</taxon>
        <taxon>Heterolobosea</taxon>
        <taxon>Tetramitia</taxon>
        <taxon>Eutetramitia</taxon>
        <taxon>Acrasidae</taxon>
        <taxon>Acrasis</taxon>
    </lineage>
</organism>
<dbReference type="SUPFAM" id="SSF46774">
    <property type="entry name" value="ARID-like"/>
    <property type="match status" value="1"/>
</dbReference>
<dbReference type="Gene3D" id="1.10.150.60">
    <property type="entry name" value="ARID DNA-binding domain"/>
    <property type="match status" value="1"/>
</dbReference>
<accession>A0AAW2YPQ1</accession>